<sequence length="100" mass="11070">MSPQHNKLSSSPTVLCHFYSMRTIYDPILPSPTRPDSHPGSANRSGSTWRSVYSSKKSLPPKRCRFKSGSSGFSVPIHQLGTIQKSSILTGLFSFSELRL</sequence>
<feature type="region of interest" description="Disordered" evidence="1">
    <location>
        <begin position="29"/>
        <end position="64"/>
    </location>
</feature>
<dbReference type="Proteomes" id="UP000237105">
    <property type="component" value="Unassembled WGS sequence"/>
</dbReference>
<evidence type="ECO:0000256" key="1">
    <source>
        <dbReference type="SAM" id="MobiDB-lite"/>
    </source>
</evidence>
<evidence type="ECO:0000313" key="2">
    <source>
        <dbReference type="EMBL" id="PON69859.1"/>
    </source>
</evidence>
<organism evidence="2 3">
    <name type="scientific">Parasponia andersonii</name>
    <name type="common">Sponia andersonii</name>
    <dbReference type="NCBI Taxonomy" id="3476"/>
    <lineage>
        <taxon>Eukaryota</taxon>
        <taxon>Viridiplantae</taxon>
        <taxon>Streptophyta</taxon>
        <taxon>Embryophyta</taxon>
        <taxon>Tracheophyta</taxon>
        <taxon>Spermatophyta</taxon>
        <taxon>Magnoliopsida</taxon>
        <taxon>eudicotyledons</taxon>
        <taxon>Gunneridae</taxon>
        <taxon>Pentapetalae</taxon>
        <taxon>rosids</taxon>
        <taxon>fabids</taxon>
        <taxon>Rosales</taxon>
        <taxon>Cannabaceae</taxon>
        <taxon>Parasponia</taxon>
    </lineage>
</organism>
<evidence type="ECO:0000313" key="3">
    <source>
        <dbReference type="Proteomes" id="UP000237105"/>
    </source>
</evidence>
<feature type="compositionally biased region" description="Polar residues" evidence="1">
    <location>
        <begin position="40"/>
        <end position="57"/>
    </location>
</feature>
<reference evidence="3" key="1">
    <citation type="submission" date="2016-06" db="EMBL/GenBank/DDBJ databases">
        <title>Parallel loss of symbiosis genes in relatives of nitrogen-fixing non-legume Parasponia.</title>
        <authorList>
            <person name="Van Velzen R."/>
            <person name="Holmer R."/>
            <person name="Bu F."/>
            <person name="Rutten L."/>
            <person name="Van Zeijl A."/>
            <person name="Liu W."/>
            <person name="Santuari L."/>
            <person name="Cao Q."/>
            <person name="Sharma T."/>
            <person name="Shen D."/>
            <person name="Roswanjaya Y."/>
            <person name="Wardhani T."/>
            <person name="Kalhor M.S."/>
            <person name="Jansen J."/>
            <person name="Van den Hoogen J."/>
            <person name="Gungor B."/>
            <person name="Hartog M."/>
            <person name="Hontelez J."/>
            <person name="Verver J."/>
            <person name="Yang W.-C."/>
            <person name="Schijlen E."/>
            <person name="Repin R."/>
            <person name="Schilthuizen M."/>
            <person name="Schranz E."/>
            <person name="Heidstra R."/>
            <person name="Miyata K."/>
            <person name="Fedorova E."/>
            <person name="Kohlen W."/>
            <person name="Bisseling T."/>
            <person name="Smit S."/>
            <person name="Geurts R."/>
        </authorList>
    </citation>
    <scope>NUCLEOTIDE SEQUENCE [LARGE SCALE GENOMIC DNA]</scope>
    <source>
        <strain evidence="3">cv. WU1-14</strain>
    </source>
</reference>
<proteinExistence type="predicted"/>
<comment type="caution">
    <text evidence="2">The sequence shown here is derived from an EMBL/GenBank/DDBJ whole genome shotgun (WGS) entry which is preliminary data.</text>
</comment>
<name>A0A2P5D986_PARAD</name>
<dbReference type="AlphaFoldDB" id="A0A2P5D986"/>
<dbReference type="OrthoDB" id="10461309at2759"/>
<protein>
    <submittedName>
        <fullName evidence="2">Uncharacterized protein</fullName>
    </submittedName>
</protein>
<gene>
    <name evidence="2" type="ORF">PanWU01x14_086430</name>
</gene>
<accession>A0A2P5D986</accession>
<dbReference type="EMBL" id="JXTB01000054">
    <property type="protein sequence ID" value="PON69859.1"/>
    <property type="molecule type" value="Genomic_DNA"/>
</dbReference>
<keyword evidence="3" id="KW-1185">Reference proteome</keyword>